<protein>
    <submittedName>
        <fullName evidence="1">Uncharacterized protein</fullName>
    </submittedName>
</protein>
<gene>
    <name evidence="1" type="ORF">Bca52824_064832</name>
</gene>
<comment type="caution">
    <text evidence="1">The sequence shown here is derived from an EMBL/GenBank/DDBJ whole genome shotgun (WGS) entry which is preliminary data.</text>
</comment>
<dbReference type="AlphaFoldDB" id="A0A8X7QHK6"/>
<name>A0A8X7QHK6_BRACI</name>
<accession>A0A8X7QHK6</accession>
<dbReference type="EMBL" id="JAAMPC010000013">
    <property type="protein sequence ID" value="KAG2270277.1"/>
    <property type="molecule type" value="Genomic_DNA"/>
</dbReference>
<sequence length="110" mass="12299">MSLNDQSNTVLLTTFKQTAVKSDPDDVEMLRSSTSSLYTAGVTKSCQWSHSGHKHHTENFKLTVHCEMNRFSIFSALLRDAGILVLLKNKEEIVWESLLILASEPKAGSF</sequence>
<proteinExistence type="predicted"/>
<organism evidence="1 2">
    <name type="scientific">Brassica carinata</name>
    <name type="common">Ethiopian mustard</name>
    <name type="synonym">Abyssinian cabbage</name>
    <dbReference type="NCBI Taxonomy" id="52824"/>
    <lineage>
        <taxon>Eukaryota</taxon>
        <taxon>Viridiplantae</taxon>
        <taxon>Streptophyta</taxon>
        <taxon>Embryophyta</taxon>
        <taxon>Tracheophyta</taxon>
        <taxon>Spermatophyta</taxon>
        <taxon>Magnoliopsida</taxon>
        <taxon>eudicotyledons</taxon>
        <taxon>Gunneridae</taxon>
        <taxon>Pentapetalae</taxon>
        <taxon>rosids</taxon>
        <taxon>malvids</taxon>
        <taxon>Brassicales</taxon>
        <taxon>Brassicaceae</taxon>
        <taxon>Brassiceae</taxon>
        <taxon>Brassica</taxon>
    </lineage>
</organism>
<evidence type="ECO:0000313" key="2">
    <source>
        <dbReference type="Proteomes" id="UP000886595"/>
    </source>
</evidence>
<evidence type="ECO:0000313" key="1">
    <source>
        <dbReference type="EMBL" id="KAG2270277.1"/>
    </source>
</evidence>
<dbReference type="Proteomes" id="UP000886595">
    <property type="component" value="Unassembled WGS sequence"/>
</dbReference>
<reference evidence="1 2" key="1">
    <citation type="submission" date="2020-02" db="EMBL/GenBank/DDBJ databases">
        <authorList>
            <person name="Ma Q."/>
            <person name="Huang Y."/>
            <person name="Song X."/>
            <person name="Pei D."/>
        </authorList>
    </citation>
    <scope>NUCLEOTIDE SEQUENCE [LARGE SCALE GENOMIC DNA]</scope>
    <source>
        <strain evidence="1">Sxm20200214</strain>
        <tissue evidence="1">Leaf</tissue>
    </source>
</reference>
<keyword evidence="2" id="KW-1185">Reference proteome</keyword>